<keyword evidence="6 12" id="KW-0630">Potassium</keyword>
<dbReference type="PIRSF" id="PIRSF005465">
    <property type="entry name" value="GIRK_kir"/>
    <property type="match status" value="1"/>
</dbReference>
<dbReference type="OMA" id="SHEFNEH"/>
<dbReference type="EnsemblMetazoa" id="HelroT79786">
    <property type="protein sequence ID" value="HelroP79786"/>
    <property type="gene ID" value="HelroG79786"/>
</dbReference>
<comment type="catalytic activity">
    <reaction evidence="11">
        <text>K(+)(in) = K(+)(out)</text>
        <dbReference type="Rhea" id="RHEA:29463"/>
        <dbReference type="ChEBI" id="CHEBI:29103"/>
    </reaction>
</comment>
<evidence type="ECO:0000256" key="7">
    <source>
        <dbReference type="ARBA" id="ARBA00022989"/>
    </source>
</evidence>
<evidence type="ECO:0000259" key="14">
    <source>
        <dbReference type="Pfam" id="PF01007"/>
    </source>
</evidence>
<dbReference type="GO" id="GO:0005242">
    <property type="term" value="F:inward rectifier potassium channel activity"/>
    <property type="evidence" value="ECO:0000318"/>
    <property type="project" value="GO_Central"/>
</dbReference>
<dbReference type="GO" id="GO:0005886">
    <property type="term" value="C:plasma membrane"/>
    <property type="evidence" value="ECO:0000318"/>
    <property type="project" value="GO_Central"/>
</dbReference>
<evidence type="ECO:0000256" key="6">
    <source>
        <dbReference type="ARBA" id="ARBA00022958"/>
    </source>
</evidence>
<dbReference type="GO" id="GO:0034765">
    <property type="term" value="P:regulation of monoatomic ion transmembrane transport"/>
    <property type="evidence" value="ECO:0000318"/>
    <property type="project" value="GO_Central"/>
</dbReference>
<dbReference type="OrthoDB" id="273257at2759"/>
<name>T1G3T3_HELRO</name>
<feature type="domain" description="Inward rectifier potassium channel C-terminal" evidence="15">
    <location>
        <begin position="168"/>
        <end position="339"/>
    </location>
</feature>
<dbReference type="KEGG" id="hro:HELRODRAFT_79786"/>
<dbReference type="RefSeq" id="XP_009018267.1">
    <property type="nucleotide sequence ID" value="XM_009020019.1"/>
</dbReference>
<keyword evidence="2 12" id="KW-0813">Transport</keyword>
<evidence type="ECO:0000256" key="13">
    <source>
        <dbReference type="SAM" id="Phobius"/>
    </source>
</evidence>
<dbReference type="GO" id="GO:1990573">
    <property type="term" value="P:potassium ion import across plasma membrane"/>
    <property type="evidence" value="ECO:0000318"/>
    <property type="project" value="GO_Central"/>
</dbReference>
<evidence type="ECO:0000256" key="1">
    <source>
        <dbReference type="ARBA" id="ARBA00004141"/>
    </source>
</evidence>
<dbReference type="InterPro" id="IPR014756">
    <property type="entry name" value="Ig_E-set"/>
</dbReference>
<dbReference type="CTD" id="20215731"/>
<keyword evidence="5 12" id="KW-0851">Voltage-gated channel</keyword>
<dbReference type="AlphaFoldDB" id="T1G3T3"/>
<dbReference type="HOGENOM" id="CLU_022738_3_0_1"/>
<evidence type="ECO:0000313" key="18">
    <source>
        <dbReference type="Proteomes" id="UP000015101"/>
    </source>
</evidence>
<proteinExistence type="inferred from homology"/>
<dbReference type="EMBL" id="KB096590">
    <property type="protein sequence ID" value="ESO03710.1"/>
    <property type="molecule type" value="Genomic_DNA"/>
</dbReference>
<keyword evidence="4 12" id="KW-0812">Transmembrane</keyword>
<feature type="transmembrane region" description="Helical" evidence="13">
    <location>
        <begin position="132"/>
        <end position="156"/>
    </location>
</feature>
<dbReference type="InterPro" id="IPR013518">
    <property type="entry name" value="K_chnl_inward-rec_Kir_cyto"/>
</dbReference>
<reference evidence="18" key="1">
    <citation type="submission" date="2012-12" db="EMBL/GenBank/DDBJ databases">
        <authorList>
            <person name="Hellsten U."/>
            <person name="Grimwood J."/>
            <person name="Chapman J.A."/>
            <person name="Shapiro H."/>
            <person name="Aerts A."/>
            <person name="Otillar R.P."/>
            <person name="Terry A.Y."/>
            <person name="Boore J.L."/>
            <person name="Simakov O."/>
            <person name="Marletaz F."/>
            <person name="Cho S.-J."/>
            <person name="Edsinger-Gonzales E."/>
            <person name="Havlak P."/>
            <person name="Kuo D.-H."/>
            <person name="Larsson T."/>
            <person name="Lv J."/>
            <person name="Arendt D."/>
            <person name="Savage R."/>
            <person name="Osoegawa K."/>
            <person name="de Jong P."/>
            <person name="Lindberg D.R."/>
            <person name="Seaver E.C."/>
            <person name="Weisblat D.A."/>
            <person name="Putnam N.H."/>
            <person name="Grigoriev I.V."/>
            <person name="Rokhsar D.S."/>
        </authorList>
    </citation>
    <scope>NUCLEOTIDE SEQUENCE</scope>
</reference>
<evidence type="ECO:0000256" key="11">
    <source>
        <dbReference type="ARBA" id="ARBA00034430"/>
    </source>
</evidence>
<accession>T1G3T3</accession>
<reference evidence="16 18" key="2">
    <citation type="journal article" date="2013" name="Nature">
        <title>Insights into bilaterian evolution from three spiralian genomes.</title>
        <authorList>
            <person name="Simakov O."/>
            <person name="Marletaz F."/>
            <person name="Cho S.J."/>
            <person name="Edsinger-Gonzales E."/>
            <person name="Havlak P."/>
            <person name="Hellsten U."/>
            <person name="Kuo D.H."/>
            <person name="Larsson T."/>
            <person name="Lv J."/>
            <person name="Arendt D."/>
            <person name="Savage R."/>
            <person name="Osoegawa K."/>
            <person name="de Jong P."/>
            <person name="Grimwood J."/>
            <person name="Chapman J.A."/>
            <person name="Shapiro H."/>
            <person name="Aerts A."/>
            <person name="Otillar R.P."/>
            <person name="Terry A.Y."/>
            <person name="Boore J.L."/>
            <person name="Grigoriev I.V."/>
            <person name="Lindberg D.R."/>
            <person name="Seaver E.C."/>
            <person name="Weisblat D.A."/>
            <person name="Putnam N.H."/>
            <person name="Rokhsar D.S."/>
        </authorList>
    </citation>
    <scope>NUCLEOTIDE SEQUENCE</scope>
</reference>
<feature type="transmembrane region" description="Helical" evidence="13">
    <location>
        <begin position="50"/>
        <end position="73"/>
    </location>
</feature>
<dbReference type="PRINTS" id="PR01320">
    <property type="entry name" value="KIRCHANNEL"/>
</dbReference>
<evidence type="ECO:0000256" key="10">
    <source>
        <dbReference type="ARBA" id="ARBA00023303"/>
    </source>
</evidence>
<feature type="domain" description="Potassium channel inwardly rectifying transmembrane" evidence="14">
    <location>
        <begin position="15"/>
        <end position="161"/>
    </location>
</feature>
<evidence type="ECO:0000256" key="2">
    <source>
        <dbReference type="ARBA" id="ARBA00022448"/>
    </source>
</evidence>
<evidence type="ECO:0000313" key="16">
    <source>
        <dbReference type="EMBL" id="ESO03710.1"/>
    </source>
</evidence>
<dbReference type="STRING" id="6412.T1G3T3"/>
<keyword evidence="10 12" id="KW-0407">Ion channel</keyword>
<dbReference type="InParanoid" id="T1G3T3"/>
<evidence type="ECO:0000256" key="12">
    <source>
        <dbReference type="RuleBase" id="RU003822"/>
    </source>
</evidence>
<dbReference type="FunFam" id="2.60.40.1400:FF:000001">
    <property type="entry name" value="G protein-activated inward rectifier potassium channel 2"/>
    <property type="match status" value="1"/>
</dbReference>
<evidence type="ECO:0000256" key="9">
    <source>
        <dbReference type="ARBA" id="ARBA00023136"/>
    </source>
</evidence>
<dbReference type="Pfam" id="PF17655">
    <property type="entry name" value="IRK_C"/>
    <property type="match status" value="1"/>
</dbReference>
<evidence type="ECO:0000313" key="17">
    <source>
        <dbReference type="EnsemblMetazoa" id="HelroP79786"/>
    </source>
</evidence>
<dbReference type="Gene3D" id="2.60.40.1400">
    <property type="entry name" value="G protein-activated inward rectifier potassium channel 1"/>
    <property type="match status" value="1"/>
</dbReference>
<evidence type="ECO:0000256" key="8">
    <source>
        <dbReference type="ARBA" id="ARBA00023065"/>
    </source>
</evidence>
<keyword evidence="7 13" id="KW-1133">Transmembrane helix</keyword>
<dbReference type="PANTHER" id="PTHR11767:SF102">
    <property type="entry name" value="INWARDLY RECTIFYING POTASSIUM CHANNEL 1, ISOFORM F"/>
    <property type="match status" value="1"/>
</dbReference>
<dbReference type="FunFam" id="1.10.287.70:FF:000078">
    <property type="entry name" value="Putative Inward rectifier potassium channel"/>
    <property type="match status" value="1"/>
</dbReference>
<dbReference type="InterPro" id="IPR016449">
    <property type="entry name" value="K_chnl_inward-rec_Kir"/>
</dbReference>
<dbReference type="Pfam" id="PF01007">
    <property type="entry name" value="IRK"/>
    <property type="match status" value="1"/>
</dbReference>
<dbReference type="InterPro" id="IPR040445">
    <property type="entry name" value="Kir_TM"/>
</dbReference>
<dbReference type="PANTHER" id="PTHR11767">
    <property type="entry name" value="INWARD RECTIFIER POTASSIUM CHANNEL"/>
    <property type="match status" value="1"/>
</dbReference>
<keyword evidence="9 13" id="KW-0472">Membrane</keyword>
<dbReference type="eggNOG" id="KOG3827">
    <property type="taxonomic scope" value="Eukaryota"/>
</dbReference>
<protein>
    <submittedName>
        <fullName evidence="16 17">Uncharacterized protein</fullName>
    </submittedName>
</protein>
<dbReference type="SUPFAM" id="SSF81296">
    <property type="entry name" value="E set domains"/>
    <property type="match status" value="1"/>
</dbReference>
<evidence type="ECO:0000256" key="3">
    <source>
        <dbReference type="ARBA" id="ARBA00022538"/>
    </source>
</evidence>
<evidence type="ECO:0000256" key="5">
    <source>
        <dbReference type="ARBA" id="ARBA00022882"/>
    </source>
</evidence>
<dbReference type="InterPro" id="IPR041647">
    <property type="entry name" value="IRK_C"/>
</dbReference>
<dbReference type="Proteomes" id="UP000015101">
    <property type="component" value="Unassembled WGS sequence"/>
</dbReference>
<dbReference type="GO" id="GO:0034702">
    <property type="term" value="C:monoatomic ion channel complex"/>
    <property type="evidence" value="ECO:0007669"/>
    <property type="project" value="UniProtKB-KW"/>
</dbReference>
<comment type="similarity">
    <text evidence="12">Belongs to the inward rectifier-type potassium channel (TC 1.A.2.1) family.</text>
</comment>
<dbReference type="Gene3D" id="1.10.287.70">
    <property type="match status" value="1"/>
</dbReference>
<evidence type="ECO:0000259" key="15">
    <source>
        <dbReference type="Pfam" id="PF17655"/>
    </source>
</evidence>
<dbReference type="SUPFAM" id="SSF81324">
    <property type="entry name" value="Voltage-gated potassium channels"/>
    <property type="match status" value="1"/>
</dbReference>
<dbReference type="EMBL" id="AMQM01004533">
    <property type="status" value="NOT_ANNOTATED_CDS"/>
    <property type="molecule type" value="Genomic_DNA"/>
</dbReference>
<sequence length="385" mass="43688">QRGRSFATRHTRRLVFKDGSCNVTSANVTQRKKKYLVDIFTTCVDMRWRYLLALFAGTFLVSWFCFALCWYVIAIVHGDHLLPRHANDEQKNDCEPCVSNVYDFVSALLFSIETQHTIGYGYRVVEPTCPQAIILLMVQSCLGVFVQSLMTGLIFVKLSQPKKRAHTIMFSRKAVITKRDGVYCLLFRVGDMRRSHFVGTSIRALLVKDRVTREGECIPLCQFPLDVKTETSAGDAFVFMVWPVVVVHKIDPSSPLWELSASQLLQEKFEIIVIMEGVVESTGMTAQVRTSYLPSEILWGHCLAPLLTYQKENGQYKIDYAQFHAILPVQDMPECSAKVYLNLKEKLPVGQVFVVNFECACMCCVCVCVRVCVCACVCVYVLIVY</sequence>
<keyword evidence="8 12" id="KW-0406">Ion transport</keyword>
<gene>
    <name evidence="17" type="primary">20215731</name>
    <name evidence="16" type="ORF">HELRODRAFT_79786</name>
</gene>
<keyword evidence="18" id="KW-1185">Reference proteome</keyword>
<evidence type="ECO:0000256" key="4">
    <source>
        <dbReference type="ARBA" id="ARBA00022692"/>
    </source>
</evidence>
<feature type="transmembrane region" description="Helical" evidence="13">
    <location>
        <begin position="353"/>
        <end position="383"/>
    </location>
</feature>
<reference evidence="17" key="3">
    <citation type="submission" date="2015-06" db="UniProtKB">
        <authorList>
            <consortium name="EnsemblMetazoa"/>
        </authorList>
    </citation>
    <scope>IDENTIFICATION</scope>
</reference>
<comment type="subcellular location">
    <subcellularLocation>
        <location evidence="1 12">Membrane</location>
        <topology evidence="1 12">Multi-pass membrane protein</topology>
    </subcellularLocation>
</comment>
<organism evidence="17 18">
    <name type="scientific">Helobdella robusta</name>
    <name type="common">Californian leech</name>
    <dbReference type="NCBI Taxonomy" id="6412"/>
    <lineage>
        <taxon>Eukaryota</taxon>
        <taxon>Metazoa</taxon>
        <taxon>Spiralia</taxon>
        <taxon>Lophotrochozoa</taxon>
        <taxon>Annelida</taxon>
        <taxon>Clitellata</taxon>
        <taxon>Hirudinea</taxon>
        <taxon>Rhynchobdellida</taxon>
        <taxon>Glossiphoniidae</taxon>
        <taxon>Helobdella</taxon>
    </lineage>
</organism>
<keyword evidence="3 12" id="KW-0633">Potassium transport</keyword>
<dbReference type="GeneID" id="20215731"/>